<evidence type="ECO:0000256" key="2">
    <source>
        <dbReference type="SAM" id="Phobius"/>
    </source>
</evidence>
<keyword evidence="1" id="KW-0732">Signal</keyword>
<comment type="caution">
    <text evidence="3">The sequence shown here is derived from an EMBL/GenBank/DDBJ whole genome shotgun (WGS) entry which is preliminary data.</text>
</comment>
<keyword evidence="2" id="KW-0472">Membrane</keyword>
<dbReference type="Pfam" id="PF13517">
    <property type="entry name" value="FG-GAP_3"/>
    <property type="match status" value="13"/>
</dbReference>
<dbReference type="PANTHER" id="PTHR46580">
    <property type="entry name" value="SENSOR KINASE-RELATED"/>
    <property type="match status" value="1"/>
</dbReference>
<dbReference type="Gene3D" id="2.130.10.130">
    <property type="entry name" value="Integrin alpha, N-terminal"/>
    <property type="match status" value="8"/>
</dbReference>
<dbReference type="InterPro" id="IPR013517">
    <property type="entry name" value="FG-GAP"/>
</dbReference>
<name>A0A814STW6_ADIRI</name>
<feature type="transmembrane region" description="Helical" evidence="2">
    <location>
        <begin position="60"/>
        <end position="86"/>
    </location>
</feature>
<keyword evidence="2" id="KW-0812">Transmembrane</keyword>
<dbReference type="InterPro" id="IPR028994">
    <property type="entry name" value="Integrin_alpha_N"/>
</dbReference>
<accession>A0A814STW6</accession>
<protein>
    <submittedName>
        <fullName evidence="3">Uncharacterized protein</fullName>
    </submittedName>
</protein>
<keyword evidence="4" id="KW-1185">Reference proteome</keyword>
<sequence length="1532" mass="165578">MSLIELESKFDEPSESDEIFNITDSDQKKPVKSEQVHDKHVSMERGLPPLPKGSLFWSNWLYTALLIVFSIFVCIAITVGVLVVYFSSRKDTNVVCVLTFKRTIQSFTGYDSRPRFIAVGYLNNDSQIDLAVANSGTDNIGIFLGYANGTFADQVTFFTGYKSQPYSVAIADLNHDNKQDVVVTYYGFNSIAIHYGDGQGNLINPQIISLGAARPISLSIADFNKDSYLDIAVINNGTSNVIVLLGHSDGSFEMFTSYYMGYDSVPYAMAVADLNNDSFLDIAVVNYGTSAITILTGNGDATFNNSLSYSTGKKSNPCSITIGDFNQDQQLDLAIVNSGTSTMGIFFGYNNGTFRDQITYSTGFNSRPSFIAVGDFNGDNRTDLAVVNSQANNVMIFEQTANKTMALITTHSIEYGSHPSSFVIVDYDQDDRPDAILTNIDGNNILLLSQYASNPVVNLETYFIQTGAYPTFVATRDFNKDGQLDVVVLDHVTSTIGILLGQGNGTFTNPTLYSVGNTSQPYFLAIGDVDNDQQLDLVVALTDISEILILLGNADGTFRYGNQYSTGNNSAPYSIVLVDLNNDTFLDTIVGNVIANNIAIFLGNNDGTFADYTTYSIQSGWNFISVSTGDVNHDNVIDIVTANFGSSSLYVLLGYGNGSFHDGRYISTGSDQPSDMILGDVNSDGKLDIVYTSPTSYIVGVLYGLNDGSFTSIIRYSVGTGSYPWALTLGYFNQDDIVDIGVANLWDSTVSIFLGSANSNLNSTFTLSYKLSTGALSQPADVVLADIDKDGYLDIIVANSGTNNVGVLLITFTEDFQSNLIYSTGSAPHPSSVAVGDFNHDNQIDIVVANTGNNNIQVLYNYYQRSSSKELSYSTGTGSNPQYVVVGDINHDNQPDLVVANYLDDTIHLFAGNSNGTFETLMTMSLGSQVFPKALALGDFNHDEWLDIVVANEGADNLAVFLAYNYPTFTQKYMPVPGTTPSPFYVLTADFNLDNHSDIAVLNRYADTIGIYLGDGMGSFSAQITTNLVPSSSGTALLAIDFNKDGYLDLMVSNYLRESLGLLLGFGNGSFYTQYEWGSPQKLSCRSIASGDFNEDGNIDILVANDELDRVEIYLGDGVHSASNIVAFSTGNLSTPSYVRVGDFNHDQHLDIAVANYGTMNVAVFLGFGNASFARLVLYTTNGAIAPQVMAIGDLNNDGNIDIVVGGGNNSNIGILFGSANGTFSSIVTHVIISQPFISSINIVDLNNDNALDIVMTDWGLSNNNLGTIAVLYGYGNKQFAVLKTYIIGLDTQPSFTAFADFDQDTRMDIVTADYYSDSLSVLFRLSNEPFATATMYSTGNQSSPNSLAVGDMDNDANLDVIVTNSGTDNLLIYYGDDLGSFETIMTLSTGVNSMPSGVAVSDVNHDNFSDILVINSQTNDLLVFLNRANKNFALRGNYTTGSGSTPSSISVNYLNNDTHPDLVVANFDASNILVFYGNGNGTFMDAEVFSMGYHATPKSISIADVNNDKLLDIIVANYGSNYVDILRQTCN</sequence>
<organism evidence="3 4">
    <name type="scientific">Adineta ricciae</name>
    <name type="common">Rotifer</name>
    <dbReference type="NCBI Taxonomy" id="249248"/>
    <lineage>
        <taxon>Eukaryota</taxon>
        <taxon>Metazoa</taxon>
        <taxon>Spiralia</taxon>
        <taxon>Gnathifera</taxon>
        <taxon>Rotifera</taxon>
        <taxon>Eurotatoria</taxon>
        <taxon>Bdelloidea</taxon>
        <taxon>Adinetida</taxon>
        <taxon>Adinetidae</taxon>
        <taxon>Adineta</taxon>
    </lineage>
</organism>
<keyword evidence="2" id="KW-1133">Transmembrane helix</keyword>
<dbReference type="SUPFAM" id="SSF69318">
    <property type="entry name" value="Integrin alpha N-terminal domain"/>
    <property type="match status" value="5"/>
</dbReference>
<dbReference type="Gene3D" id="2.30.30.100">
    <property type="match status" value="2"/>
</dbReference>
<evidence type="ECO:0000313" key="4">
    <source>
        <dbReference type="Proteomes" id="UP000663828"/>
    </source>
</evidence>
<evidence type="ECO:0000256" key="1">
    <source>
        <dbReference type="ARBA" id="ARBA00022729"/>
    </source>
</evidence>
<evidence type="ECO:0000313" key="3">
    <source>
        <dbReference type="EMBL" id="CAF1150935.1"/>
    </source>
</evidence>
<proteinExistence type="predicted"/>
<reference evidence="3" key="1">
    <citation type="submission" date="2021-02" db="EMBL/GenBank/DDBJ databases">
        <authorList>
            <person name="Nowell W R."/>
        </authorList>
    </citation>
    <scope>NUCLEOTIDE SEQUENCE</scope>
</reference>
<dbReference type="EMBL" id="CAJNOR010001484">
    <property type="protein sequence ID" value="CAF1150935.1"/>
    <property type="molecule type" value="Genomic_DNA"/>
</dbReference>
<dbReference type="Proteomes" id="UP000663828">
    <property type="component" value="Unassembled WGS sequence"/>
</dbReference>
<gene>
    <name evidence="3" type="ORF">XAT740_LOCUS20946</name>
</gene>